<evidence type="ECO:0000256" key="2">
    <source>
        <dbReference type="SAM" id="SignalP"/>
    </source>
</evidence>
<dbReference type="RefSeq" id="WP_094408685.1">
    <property type="nucleotide sequence ID" value="NZ_BMJZ01000004.1"/>
</dbReference>
<comment type="caution">
    <text evidence="5">The sequence shown here is derived from an EMBL/GenBank/DDBJ whole genome shotgun (WGS) entry which is preliminary data.</text>
</comment>
<dbReference type="Gene3D" id="3.10.560.10">
    <property type="entry name" value="Outer membrane lipoprotein wza domain like"/>
    <property type="match status" value="1"/>
</dbReference>
<dbReference type="Proteomes" id="UP000216361">
    <property type="component" value="Unassembled WGS sequence"/>
</dbReference>
<dbReference type="OrthoDB" id="197007at2"/>
<dbReference type="AlphaFoldDB" id="A0A255XRR8"/>
<dbReference type="PROSITE" id="PS51257">
    <property type="entry name" value="PROKAR_LIPOPROTEIN"/>
    <property type="match status" value="1"/>
</dbReference>
<dbReference type="EMBL" id="NOXS01000031">
    <property type="protein sequence ID" value="OYQ19581.1"/>
    <property type="molecule type" value="Genomic_DNA"/>
</dbReference>
<dbReference type="PANTHER" id="PTHR33619">
    <property type="entry name" value="POLYSACCHARIDE EXPORT PROTEIN GFCE-RELATED"/>
    <property type="match status" value="1"/>
</dbReference>
<feature type="domain" description="Polysaccharide export protein N-terminal" evidence="3">
    <location>
        <begin position="46"/>
        <end position="122"/>
    </location>
</feature>
<gene>
    <name evidence="5" type="ORF">CHR90_08900</name>
</gene>
<dbReference type="GO" id="GO:0015159">
    <property type="term" value="F:polysaccharide transmembrane transporter activity"/>
    <property type="evidence" value="ECO:0007669"/>
    <property type="project" value="InterPro"/>
</dbReference>
<evidence type="ECO:0000259" key="3">
    <source>
        <dbReference type="Pfam" id="PF02563"/>
    </source>
</evidence>
<feature type="signal peptide" evidence="2">
    <location>
        <begin position="1"/>
        <end position="30"/>
    </location>
</feature>
<reference evidence="5 6" key="1">
    <citation type="submission" date="2017-07" db="EMBL/GenBank/DDBJ databases">
        <title>Elstera cyanobacteriorum sp. nov., a novel bacterium isolated from cyanobacterial aggregates in a eutrophic lake.</title>
        <authorList>
            <person name="Cai H."/>
        </authorList>
    </citation>
    <scope>NUCLEOTIDE SEQUENCE [LARGE SCALE GENOMIC DNA]</scope>
    <source>
        <strain evidence="5 6">TH019</strain>
    </source>
</reference>
<dbReference type="PROSITE" id="PS51318">
    <property type="entry name" value="TAT"/>
    <property type="match status" value="1"/>
</dbReference>
<organism evidence="5 6">
    <name type="scientific">Elstera cyanobacteriorum</name>
    <dbReference type="NCBI Taxonomy" id="2022747"/>
    <lineage>
        <taxon>Bacteria</taxon>
        <taxon>Pseudomonadati</taxon>
        <taxon>Pseudomonadota</taxon>
        <taxon>Alphaproteobacteria</taxon>
        <taxon>Rhodospirillales</taxon>
        <taxon>Rhodospirillaceae</taxon>
        <taxon>Elstera</taxon>
    </lineage>
</organism>
<dbReference type="Pfam" id="PF10531">
    <property type="entry name" value="SLBB"/>
    <property type="match status" value="1"/>
</dbReference>
<keyword evidence="6" id="KW-1185">Reference proteome</keyword>
<dbReference type="InterPro" id="IPR019554">
    <property type="entry name" value="Soluble_ligand-bd"/>
</dbReference>
<evidence type="ECO:0000313" key="5">
    <source>
        <dbReference type="EMBL" id="OYQ19581.1"/>
    </source>
</evidence>
<dbReference type="PANTHER" id="PTHR33619:SF3">
    <property type="entry name" value="POLYSACCHARIDE EXPORT PROTEIN GFCE-RELATED"/>
    <property type="match status" value="1"/>
</dbReference>
<feature type="domain" description="Soluble ligand binding" evidence="4">
    <location>
        <begin position="128"/>
        <end position="177"/>
    </location>
</feature>
<feature type="chain" id="PRO_5012423019" evidence="2">
    <location>
        <begin position="31"/>
        <end position="201"/>
    </location>
</feature>
<name>A0A255XRR8_9PROT</name>
<protein>
    <submittedName>
        <fullName evidence="5">Sugar ABC transporter substrate-binding protein</fullName>
    </submittedName>
</protein>
<evidence type="ECO:0000256" key="1">
    <source>
        <dbReference type="ARBA" id="ARBA00022729"/>
    </source>
</evidence>
<evidence type="ECO:0000259" key="4">
    <source>
        <dbReference type="Pfam" id="PF10531"/>
    </source>
</evidence>
<dbReference type="InterPro" id="IPR006311">
    <property type="entry name" value="TAT_signal"/>
</dbReference>
<evidence type="ECO:0000313" key="6">
    <source>
        <dbReference type="Proteomes" id="UP000216361"/>
    </source>
</evidence>
<proteinExistence type="predicted"/>
<accession>A0A255XRR8</accession>
<keyword evidence="1 2" id="KW-0732">Signal</keyword>
<dbReference type="InterPro" id="IPR003715">
    <property type="entry name" value="Poly_export_N"/>
</dbReference>
<dbReference type="Pfam" id="PF02563">
    <property type="entry name" value="Poly_export"/>
    <property type="match status" value="1"/>
</dbReference>
<dbReference type="Gene3D" id="3.30.1950.10">
    <property type="entry name" value="wza like domain"/>
    <property type="match status" value="1"/>
</dbReference>
<dbReference type="InterPro" id="IPR049712">
    <property type="entry name" value="Poly_export"/>
</dbReference>
<sequence>MDPIRKPTPARNRFIALAAAASLGLLTACGGGISLPGDQAPATIANPAETYVLEPGNRIRVTVFNQPNLSGDFQLDPGGALTLPLIGSVPSTGVTARGLAERLEERMKRDGYLLEPRVTVEVLTFNPFYVMGEVRAPGEFPYAMGMTVLSAIARAGGYDYRGRQGEVVLVRTSGGKQQEFRANERTPILPGDIVRVLERNF</sequence>